<feature type="region of interest" description="Disordered" evidence="1">
    <location>
        <begin position="254"/>
        <end position="295"/>
    </location>
</feature>
<dbReference type="OrthoDB" id="10002886at2759"/>
<dbReference type="Proteomes" id="UP001142489">
    <property type="component" value="Unassembled WGS sequence"/>
</dbReference>
<dbReference type="InterPro" id="IPR032629">
    <property type="entry name" value="DCB_dom"/>
</dbReference>
<keyword evidence="4" id="KW-1185">Reference proteome</keyword>
<dbReference type="InterPro" id="IPR016024">
    <property type="entry name" value="ARM-type_fold"/>
</dbReference>
<organism evidence="3 4">
    <name type="scientific">Phrynocephalus forsythii</name>
    <dbReference type="NCBI Taxonomy" id="171643"/>
    <lineage>
        <taxon>Eukaryota</taxon>
        <taxon>Metazoa</taxon>
        <taxon>Chordata</taxon>
        <taxon>Craniata</taxon>
        <taxon>Vertebrata</taxon>
        <taxon>Euteleostomi</taxon>
        <taxon>Lepidosauria</taxon>
        <taxon>Squamata</taxon>
        <taxon>Bifurcata</taxon>
        <taxon>Unidentata</taxon>
        <taxon>Episquamata</taxon>
        <taxon>Toxicofera</taxon>
        <taxon>Iguania</taxon>
        <taxon>Acrodonta</taxon>
        <taxon>Agamidae</taxon>
        <taxon>Agaminae</taxon>
        <taxon>Phrynocephalus</taxon>
    </lineage>
</organism>
<dbReference type="EMBL" id="JAPFRF010000002">
    <property type="protein sequence ID" value="KAJ7341977.1"/>
    <property type="molecule type" value="Genomic_DNA"/>
</dbReference>
<reference evidence="3" key="1">
    <citation type="journal article" date="2023" name="DNA Res.">
        <title>Chromosome-level genome assembly of Phrynocephalus forsythii using third-generation DNA sequencing and Hi-C analysis.</title>
        <authorList>
            <person name="Qi Y."/>
            <person name="Zhao W."/>
            <person name="Zhao Y."/>
            <person name="Niu C."/>
            <person name="Cao S."/>
            <person name="Zhang Y."/>
        </authorList>
    </citation>
    <scope>NUCLEOTIDE SEQUENCE</scope>
    <source>
        <tissue evidence="3">Muscle</tissue>
    </source>
</reference>
<feature type="domain" description="Mon2/Sec7/BIG1-like dimerisation and cyclophilin-binding" evidence="2">
    <location>
        <begin position="25"/>
        <end position="149"/>
    </location>
</feature>
<protein>
    <recommendedName>
        <fullName evidence="2">Mon2/Sec7/BIG1-like dimerisation and cyclophilin-binding domain-containing protein</fullName>
    </recommendedName>
</protein>
<comment type="caution">
    <text evidence="3">The sequence shown here is derived from an EMBL/GenBank/DDBJ whole genome shotgun (WGS) entry which is preliminary data.</text>
</comment>
<gene>
    <name evidence="3" type="ORF">JRQ81_008099</name>
</gene>
<feature type="compositionally biased region" description="Low complexity" evidence="1">
    <location>
        <begin position="283"/>
        <end position="295"/>
    </location>
</feature>
<proteinExistence type="predicted"/>
<name>A0A9Q0Y550_9SAUR</name>
<dbReference type="SUPFAM" id="SSF48371">
    <property type="entry name" value="ARM repeat"/>
    <property type="match status" value="1"/>
</dbReference>
<dbReference type="Pfam" id="PF16213">
    <property type="entry name" value="DCB"/>
    <property type="match status" value="1"/>
</dbReference>
<accession>A0A9Q0Y550</accession>
<evidence type="ECO:0000313" key="4">
    <source>
        <dbReference type="Proteomes" id="UP001142489"/>
    </source>
</evidence>
<sequence>MLVEGLGYDLQKAAIGQDPSLTNKAAKEKCLLPLQLALESKNMKLAQHALAGMQKLLSDERFVTMETDSDDKQLLNQILNAVRVTPSLHEDLQVEVMKVLLCITFTPTFELNGSSILKIAEVCIETYISSYHQRSINTAVRATLSQMLSDLTVQLRQRQENTIIESQGVLQGFKSPDLTTESLCDDVISVFVVLCEKLHDNQQLQLLYLECILSMLTSSSPSMHHHKGFTDLIWKQLCPALVVILGNPAHDKTITSAHSSSGGGGHETDSPSLGVSDHGRGSGCSSSAPALSSPVARPSITSLQNSCA</sequence>
<evidence type="ECO:0000313" key="3">
    <source>
        <dbReference type="EMBL" id="KAJ7341977.1"/>
    </source>
</evidence>
<evidence type="ECO:0000259" key="2">
    <source>
        <dbReference type="Pfam" id="PF16213"/>
    </source>
</evidence>
<evidence type="ECO:0000256" key="1">
    <source>
        <dbReference type="SAM" id="MobiDB-lite"/>
    </source>
</evidence>
<dbReference type="AlphaFoldDB" id="A0A9Q0Y550"/>